<dbReference type="Proteomes" id="UP001447188">
    <property type="component" value="Unassembled WGS sequence"/>
</dbReference>
<dbReference type="CDD" id="cd13311">
    <property type="entry name" value="PH_Slm1"/>
    <property type="match status" value="1"/>
</dbReference>
<feature type="region of interest" description="Disordered" evidence="2">
    <location>
        <begin position="1"/>
        <end position="25"/>
    </location>
</feature>
<reference evidence="4 5" key="1">
    <citation type="submission" date="2024-02" db="EMBL/GenBank/DDBJ databases">
        <title>Discinaceae phylogenomics.</title>
        <authorList>
            <person name="Dirks A.C."/>
            <person name="James T.Y."/>
        </authorList>
    </citation>
    <scope>NUCLEOTIDE SEQUENCE [LARGE SCALE GENOMIC DNA]</scope>
    <source>
        <strain evidence="4 5">ACD0624</strain>
    </source>
</reference>
<organism evidence="4 5">
    <name type="scientific">Discina gigas</name>
    <dbReference type="NCBI Taxonomy" id="1032678"/>
    <lineage>
        <taxon>Eukaryota</taxon>
        <taxon>Fungi</taxon>
        <taxon>Dikarya</taxon>
        <taxon>Ascomycota</taxon>
        <taxon>Pezizomycotina</taxon>
        <taxon>Pezizomycetes</taxon>
        <taxon>Pezizales</taxon>
        <taxon>Discinaceae</taxon>
        <taxon>Discina</taxon>
    </lineage>
</organism>
<proteinExistence type="predicted"/>
<protein>
    <recommendedName>
        <fullName evidence="3">PH domain-containing protein</fullName>
    </recommendedName>
</protein>
<evidence type="ECO:0000313" key="5">
    <source>
        <dbReference type="Proteomes" id="UP001447188"/>
    </source>
</evidence>
<feature type="compositionally biased region" description="Basic and acidic residues" evidence="2">
    <location>
        <begin position="1"/>
        <end position="17"/>
    </location>
</feature>
<dbReference type="PANTHER" id="PTHR31941:SF1">
    <property type="entry name" value="CYTOSKELETAL SIGNALING PROTEIN SLM1"/>
    <property type="match status" value="1"/>
</dbReference>
<dbReference type="InterPro" id="IPR046868">
    <property type="entry name" value="BAR_4"/>
</dbReference>
<keyword evidence="5" id="KW-1185">Reference proteome</keyword>
<dbReference type="PROSITE" id="PS50003">
    <property type="entry name" value="PH_DOMAIN"/>
    <property type="match status" value="1"/>
</dbReference>
<name>A0ABR3GS17_9PEZI</name>
<gene>
    <name evidence="4" type="ORF">Q9L58_002148</name>
</gene>
<evidence type="ECO:0000313" key="4">
    <source>
        <dbReference type="EMBL" id="KAL0638724.1"/>
    </source>
</evidence>
<dbReference type="SMART" id="SM00233">
    <property type="entry name" value="PH"/>
    <property type="match status" value="1"/>
</dbReference>
<feature type="domain" description="PH" evidence="3">
    <location>
        <begin position="313"/>
        <end position="421"/>
    </location>
</feature>
<dbReference type="PANTHER" id="PTHR31941">
    <property type="entry name" value="CYTOSKELETAL SIGNALING PROTEIN SLM1"/>
    <property type="match status" value="1"/>
</dbReference>
<dbReference type="Pfam" id="PF20400">
    <property type="entry name" value="BAR_4"/>
    <property type="match status" value="1"/>
</dbReference>
<dbReference type="Pfam" id="PF20399">
    <property type="entry name" value="PH_20"/>
    <property type="match status" value="1"/>
</dbReference>
<dbReference type="InterPro" id="IPR001849">
    <property type="entry name" value="PH_domain"/>
</dbReference>
<dbReference type="SUPFAM" id="SSF50729">
    <property type="entry name" value="PH domain-like"/>
    <property type="match status" value="1"/>
</dbReference>
<keyword evidence="1" id="KW-0597">Phosphoprotein</keyword>
<comment type="caution">
    <text evidence="4">The sequence shown here is derived from an EMBL/GenBank/DDBJ whole genome shotgun (WGS) entry which is preliminary data.</text>
</comment>
<dbReference type="EMBL" id="JBBBZM010000018">
    <property type="protein sequence ID" value="KAL0638724.1"/>
    <property type="molecule type" value="Genomic_DNA"/>
</dbReference>
<dbReference type="Gene3D" id="2.30.29.30">
    <property type="entry name" value="Pleckstrin-homology domain (PH domain)/Phosphotyrosine-binding domain (PTB)"/>
    <property type="match status" value="1"/>
</dbReference>
<sequence length="490" mass="53586">MLGRKEKEPATVEEPFRSETLNTTASDDAIPVEKGDIGGLLVQRLQAWKHAVGYLEAYVASTERAHKEFAKEYEKVLKEVGGIASLFENIRTNTQAISDSHVETERVLKSHVVPILERLHQEIKVKVKAVRAAAERGSKAVIKARNHTQNHIELLGQHASSFDSIGSPSQMTGGIHINIPGAHSHTSTGKLKPENDPYVLRRGVLHRLHKQVIEENNNRQELLNVQNQMQQFEAHILQTVQQVMNLFYQYVGAQADRQKSLYGDIVGATQRLPLDFEWNGFIKRNSDVLIDPSAPARSVDQIQFANQAHKSAGALVEGTLQRKGRFIRSYSTAYYVVTPSKYLHEFKDNDIIGREPEPETSLYLPDCTVGALSKAPGGKFIISGKESGGTLKGFTKHDFAFKASSHSEAAKWYEAISRCAGLTTNETPITSPISPTSGDPGMAVIAPPTYSRTSTQESGVTATNEVLTPTADGSASAAAAVPITSVDAKV</sequence>
<accession>A0ABR3GS17</accession>
<dbReference type="InterPro" id="IPR011993">
    <property type="entry name" value="PH-like_dom_sf"/>
</dbReference>
<dbReference type="InterPro" id="IPR043453">
    <property type="entry name" value="Slm1_PH"/>
</dbReference>
<evidence type="ECO:0000256" key="2">
    <source>
        <dbReference type="SAM" id="MobiDB-lite"/>
    </source>
</evidence>
<dbReference type="InterPro" id="IPR046869">
    <property type="entry name" value="SLM1/RGC1-like_PH"/>
</dbReference>
<evidence type="ECO:0000256" key="1">
    <source>
        <dbReference type="ARBA" id="ARBA00022553"/>
    </source>
</evidence>
<evidence type="ECO:0000259" key="3">
    <source>
        <dbReference type="PROSITE" id="PS50003"/>
    </source>
</evidence>